<evidence type="ECO:0000259" key="13">
    <source>
        <dbReference type="Pfam" id="PF00675"/>
    </source>
</evidence>
<evidence type="ECO:0000256" key="2">
    <source>
        <dbReference type="ARBA" id="ARBA00022448"/>
    </source>
</evidence>
<evidence type="ECO:0000256" key="8">
    <source>
        <dbReference type="ARBA" id="ARBA00023136"/>
    </source>
</evidence>
<keyword evidence="6" id="KW-0249">Electron transport</keyword>
<dbReference type="GO" id="GO:0046872">
    <property type="term" value="F:metal ion binding"/>
    <property type="evidence" value="ECO:0007669"/>
    <property type="project" value="InterPro"/>
</dbReference>
<dbReference type="InterPro" id="IPR050361">
    <property type="entry name" value="MPP/UQCRC_Complex"/>
</dbReference>
<evidence type="ECO:0000256" key="1">
    <source>
        <dbReference type="ARBA" id="ARBA00004443"/>
    </source>
</evidence>
<proteinExistence type="inferred from homology"/>
<dbReference type="EMBL" id="CANTUO010000005">
    <property type="protein sequence ID" value="CAI5759753.1"/>
    <property type="molecule type" value="Genomic_DNA"/>
</dbReference>
<sequence length="374" mass="40871">MLSRTSIRAYSSIPNSIKIASKEQSINDLTSLSIKIKNSGSSVGKFGISHLLSKFAFLNNGGKSALRFVRESELLGGVFSSQVTRDALILKASFLKADLPYYVSELGNIVSNTKFTPHEFKEVVLPAANYETQQALNSSSITGLEKIHEISFRKGYGNPLYYNSSTPISLNEIVQFSKDQFVGENIEILAEGANEADLTKFVEESAFCYLPSSANSLKPEVKFYTSQETRHALPGQSTAIIGVPVKTSEFGKYELLSATIGTKTLPSLTTPLSKIEGASSHLYKYENAGLFVIEVTNSSAEKVANGIKDAKKVLESITKEDLSKSVKSADLSIALQDKFDAPLNIKVTPERPSFKEFNYVAIGDLDKLPYKSDL</sequence>
<dbReference type="InterPro" id="IPR011249">
    <property type="entry name" value="Metalloenz_LuxS/M16"/>
</dbReference>
<dbReference type="Gene3D" id="3.30.830.10">
    <property type="entry name" value="Metalloenzyme, LuxS/M16 peptidase-like"/>
    <property type="match status" value="2"/>
</dbReference>
<dbReference type="Pfam" id="PF00675">
    <property type="entry name" value="Peptidase_M16"/>
    <property type="match status" value="1"/>
</dbReference>
<accession>A0A9W4XET5</accession>
<dbReference type="PANTHER" id="PTHR11851:SF209">
    <property type="entry name" value="CYTOCHROME B-C1 COMPLEX SUBUNIT 2, MITOCHONDRIAL"/>
    <property type="match status" value="1"/>
</dbReference>
<dbReference type="OrthoDB" id="6369905at2759"/>
<evidence type="ECO:0000256" key="12">
    <source>
        <dbReference type="ARBA" id="ARBA00041778"/>
    </source>
</evidence>
<keyword evidence="5" id="KW-0809">Transit peptide</keyword>
<evidence type="ECO:0000256" key="4">
    <source>
        <dbReference type="ARBA" id="ARBA00022792"/>
    </source>
</evidence>
<keyword evidence="7" id="KW-0496">Mitochondrion</keyword>
<organism evidence="14 15">
    <name type="scientific">Candida verbasci</name>
    <dbReference type="NCBI Taxonomy" id="1227364"/>
    <lineage>
        <taxon>Eukaryota</taxon>
        <taxon>Fungi</taxon>
        <taxon>Dikarya</taxon>
        <taxon>Ascomycota</taxon>
        <taxon>Saccharomycotina</taxon>
        <taxon>Pichiomycetes</taxon>
        <taxon>Debaryomycetaceae</taxon>
        <taxon>Candida/Lodderomyces clade</taxon>
        <taxon>Candida</taxon>
    </lineage>
</organism>
<comment type="caution">
    <text evidence="14">The sequence shown here is derived from an EMBL/GenBank/DDBJ whole genome shotgun (WGS) entry which is preliminary data.</text>
</comment>
<evidence type="ECO:0000256" key="9">
    <source>
        <dbReference type="ARBA" id="ARBA00038146"/>
    </source>
</evidence>
<comment type="similarity">
    <text evidence="9">Belongs to the peptidase M16 family. UQCRC2/QCR2 subfamily.</text>
</comment>
<name>A0A9W4XET5_9ASCO</name>
<evidence type="ECO:0000256" key="10">
    <source>
        <dbReference type="ARBA" id="ARBA00040751"/>
    </source>
</evidence>
<dbReference type="Proteomes" id="UP001152885">
    <property type="component" value="Unassembled WGS sequence"/>
</dbReference>
<dbReference type="SUPFAM" id="SSF63411">
    <property type="entry name" value="LuxS/MPP-like metallohydrolase"/>
    <property type="match status" value="2"/>
</dbReference>
<keyword evidence="2" id="KW-0813">Transport</keyword>
<keyword evidence="4" id="KW-0999">Mitochondrion inner membrane</keyword>
<dbReference type="GO" id="GO:0005743">
    <property type="term" value="C:mitochondrial inner membrane"/>
    <property type="evidence" value="ECO:0007669"/>
    <property type="project" value="UniProtKB-SubCell"/>
</dbReference>
<gene>
    <name evidence="14" type="ORF">CANVERA_P4264</name>
</gene>
<feature type="domain" description="Peptidase M16 N-terminal" evidence="13">
    <location>
        <begin position="47"/>
        <end position="162"/>
    </location>
</feature>
<keyword evidence="8" id="KW-0472">Membrane</keyword>
<evidence type="ECO:0000313" key="15">
    <source>
        <dbReference type="Proteomes" id="UP001152885"/>
    </source>
</evidence>
<dbReference type="InterPro" id="IPR011765">
    <property type="entry name" value="Pept_M16_N"/>
</dbReference>
<evidence type="ECO:0000256" key="5">
    <source>
        <dbReference type="ARBA" id="ARBA00022946"/>
    </source>
</evidence>
<evidence type="ECO:0000256" key="6">
    <source>
        <dbReference type="ARBA" id="ARBA00022982"/>
    </source>
</evidence>
<evidence type="ECO:0000313" key="14">
    <source>
        <dbReference type="EMBL" id="CAI5759753.1"/>
    </source>
</evidence>
<evidence type="ECO:0000256" key="7">
    <source>
        <dbReference type="ARBA" id="ARBA00023128"/>
    </source>
</evidence>
<dbReference type="AlphaFoldDB" id="A0A9W4XET5"/>
<keyword evidence="15" id="KW-1185">Reference proteome</keyword>
<keyword evidence="3" id="KW-0679">Respiratory chain</keyword>
<evidence type="ECO:0000256" key="3">
    <source>
        <dbReference type="ARBA" id="ARBA00022660"/>
    </source>
</evidence>
<protein>
    <recommendedName>
        <fullName evidence="10">Cytochrome b-c1 complex subunit 2, mitochondrial</fullName>
    </recommendedName>
    <alternativeName>
        <fullName evidence="12">Complex III subunit 2</fullName>
    </alternativeName>
    <alternativeName>
        <fullName evidence="11">Core protein II</fullName>
    </alternativeName>
</protein>
<dbReference type="PANTHER" id="PTHR11851">
    <property type="entry name" value="METALLOPROTEASE"/>
    <property type="match status" value="1"/>
</dbReference>
<comment type="subcellular location">
    <subcellularLocation>
        <location evidence="1">Mitochondrion inner membrane</location>
        <topology evidence="1">Peripheral membrane protein</topology>
        <orientation evidence="1">Matrix side</orientation>
    </subcellularLocation>
</comment>
<evidence type="ECO:0000256" key="11">
    <source>
        <dbReference type="ARBA" id="ARBA00041372"/>
    </source>
</evidence>
<reference evidence="14" key="1">
    <citation type="submission" date="2022-12" db="EMBL/GenBank/DDBJ databases">
        <authorList>
            <person name="Brejova B."/>
        </authorList>
    </citation>
    <scope>NUCLEOTIDE SEQUENCE</scope>
</reference>